<evidence type="ECO:0000256" key="1">
    <source>
        <dbReference type="SAM" id="SignalP"/>
    </source>
</evidence>
<keyword evidence="4" id="KW-1185">Reference proteome</keyword>
<reference evidence="3" key="1">
    <citation type="submission" date="2022-12" db="EMBL/GenBank/DDBJ databases">
        <authorList>
            <person name="Petersen C."/>
        </authorList>
    </citation>
    <scope>NUCLEOTIDE SEQUENCE</scope>
    <source>
        <strain evidence="3">IBT 16125</strain>
    </source>
</reference>
<sequence>MHTTCIVITLFFAFLSVEGVPYRSIKAPKPVHTSVKAIPSVLVVGQPTATSISCSEVGDPTVDPATRWQLAGADEALINAVQYYRNQSSEGGSLTLSRAVSHYFNGPEDYDCQLIDGPCSAGVGKCETVSSPAGWLILNSFSNFHNLWSNVNTALQDAETDITPQLGTFTSTFAPAVQDDTEMTKILFDISNTLLSVFKAYIGFEAGFIKNPESEYLSKGSDKGISALVGVLSGTQSLEKDLLPAAEQEQINEGQLGTDLSEITNAMQKTYSQMVANFSETGIFDSASPPINLEELFFNGTWVNSTLSTIDNRDLKIDFEHALYGLLAERAWRLTSEIYPAVVIMNETCDIDAQFNTIYNDVPKARSSPTPKYLPGGDTDTLTGDSGTWGGLTIDDIAISSYNGFIANGNQPGCQMPNTTNIIEDGQVNTDPFPLQDGVRTPGFFNIPTCYYDTMATMLDTKDSSYNNRGPNWPCQP</sequence>
<name>A0AAD6CGP9_9EURO</name>
<organism evidence="3 4">
    <name type="scientific">Penicillium daleae</name>
    <dbReference type="NCBI Taxonomy" id="63821"/>
    <lineage>
        <taxon>Eukaryota</taxon>
        <taxon>Fungi</taxon>
        <taxon>Dikarya</taxon>
        <taxon>Ascomycota</taxon>
        <taxon>Pezizomycotina</taxon>
        <taxon>Eurotiomycetes</taxon>
        <taxon>Eurotiomycetidae</taxon>
        <taxon>Eurotiales</taxon>
        <taxon>Aspergillaceae</taxon>
        <taxon>Penicillium</taxon>
    </lineage>
</organism>
<dbReference type="InterPro" id="IPR007110">
    <property type="entry name" value="Ig-like_dom"/>
</dbReference>
<dbReference type="PROSITE" id="PS50835">
    <property type="entry name" value="IG_LIKE"/>
    <property type="match status" value="1"/>
</dbReference>
<protein>
    <recommendedName>
        <fullName evidence="2">Ig-like domain-containing protein</fullName>
    </recommendedName>
</protein>
<dbReference type="EMBL" id="JAPVEA010000001">
    <property type="protein sequence ID" value="KAJ5464843.1"/>
    <property type="molecule type" value="Genomic_DNA"/>
</dbReference>
<reference evidence="3" key="2">
    <citation type="journal article" date="2023" name="IMA Fungus">
        <title>Comparative genomic study of the Penicillium genus elucidates a diverse pangenome and 15 lateral gene transfer events.</title>
        <authorList>
            <person name="Petersen C."/>
            <person name="Sorensen T."/>
            <person name="Nielsen M.R."/>
            <person name="Sondergaard T.E."/>
            <person name="Sorensen J.L."/>
            <person name="Fitzpatrick D.A."/>
            <person name="Frisvad J.C."/>
            <person name="Nielsen K.L."/>
        </authorList>
    </citation>
    <scope>NUCLEOTIDE SEQUENCE</scope>
    <source>
        <strain evidence="3">IBT 16125</strain>
    </source>
</reference>
<evidence type="ECO:0000259" key="2">
    <source>
        <dbReference type="PROSITE" id="PS50835"/>
    </source>
</evidence>
<dbReference type="Proteomes" id="UP001213681">
    <property type="component" value="Unassembled WGS sequence"/>
</dbReference>
<feature type="signal peptide" evidence="1">
    <location>
        <begin position="1"/>
        <end position="19"/>
    </location>
</feature>
<dbReference type="RefSeq" id="XP_056771690.1">
    <property type="nucleotide sequence ID" value="XM_056903923.1"/>
</dbReference>
<gene>
    <name evidence="3" type="ORF">N7458_000529</name>
</gene>
<comment type="caution">
    <text evidence="3">The sequence shown here is derived from an EMBL/GenBank/DDBJ whole genome shotgun (WGS) entry which is preliminary data.</text>
</comment>
<evidence type="ECO:0000313" key="4">
    <source>
        <dbReference type="Proteomes" id="UP001213681"/>
    </source>
</evidence>
<dbReference type="GeneID" id="81594166"/>
<proteinExistence type="predicted"/>
<feature type="domain" description="Ig-like" evidence="2">
    <location>
        <begin position="28"/>
        <end position="130"/>
    </location>
</feature>
<dbReference type="AlphaFoldDB" id="A0AAD6CGP9"/>
<accession>A0AAD6CGP9</accession>
<keyword evidence="1" id="KW-0732">Signal</keyword>
<feature type="chain" id="PRO_5042040960" description="Ig-like domain-containing protein" evidence="1">
    <location>
        <begin position="20"/>
        <end position="477"/>
    </location>
</feature>
<evidence type="ECO:0000313" key="3">
    <source>
        <dbReference type="EMBL" id="KAJ5464843.1"/>
    </source>
</evidence>